<keyword evidence="8" id="KW-0862">Zinc</keyword>
<dbReference type="InterPro" id="IPR004198">
    <property type="entry name" value="Znf_C5HC2"/>
</dbReference>
<dbReference type="InterPro" id="IPR019786">
    <property type="entry name" value="Zinc_finger_PHD-type_CS"/>
</dbReference>
<evidence type="ECO:0000256" key="11">
    <source>
        <dbReference type="ARBA" id="ARBA00023002"/>
    </source>
</evidence>
<protein>
    <recommendedName>
        <fullName evidence="4">[histone H3]-trimethyl-L-lysine(4) demethylase</fullName>
        <ecNumber evidence="4">1.14.11.67</ecNumber>
    </recommendedName>
</protein>
<dbReference type="InterPro" id="IPR001606">
    <property type="entry name" value="ARID_dom"/>
</dbReference>
<sequence>MSDSIAVNEVNRKIFTKMSDDDEFQFQRPPEAETFYPTYEEFKDPLQYIRKIYPVAVGMGICKIKPPPGWTPPFSVSMDEFTFTPRVQKINELEATTRIRMNFMTHITKFWEIQGTPLEIPVLEGRQVDLYTLHQQVHSSEFKIVKISEDRKWELITSRMGLKTEGQTGQDMATQLKSCFERILRPYDVWKLSNESKSAIKSRKPRKGRADTRTSMRYRSKIRPHLISNDCRICNKSDQNELLKCTDCHLKYHASCLKLAPGVACEETWRCTDCVSNKLKDLNEEYGFEQAVKQYTLQDFKEMADKFKAAYFERPANEISSEELENEFWRIVSTVGENVVVEYGADIHGSGFPTQKTNNAADFPEYVNSGWNLNNLPVRHGSAFNHIKSDVSGMKSPWVYVGMCFSTFCWHNEDHWSYSISYLHRGATKTWYGVPGGKAMEFEQAMRNAAPELFEKAPDLLHRLVTLINPNILMKAKIPIHRVDQNPGEFIITFPRSYHAGFNQGFNVAEAVNFAPADWVQMGRQCVQNYSRINRVCVFSHDELICEMAKEPELMDYHLVLATYNDLLEVLIVEKKLRIEAIQRGIKACERFEFENIEDDQRQCDVCKTTLFLSGITCSHIRGSGSPEKFVCLNHFEQYVCKDCKIDPTKHVLKYRYTLDELLDTVRSLKRKLELYAMKVKCVSLKMSNDKLPLEDLRLIVQEMEQSVRPETPKKQEQPSSDEPSSSRSVVSLRLRKTSSQFQDTKFKLNVAEFRTIQKIENVDIIPRVPFKDFMCTKDEIDDLKKILEEAELWEERVSEIFTSSEKTTEAKVGALLEQAESISVSLPGVTKLRILGRKVKAWKDKAFKARVPDYPTSKTANLFRIHDVDAAELLNQGDLLPVQLDLLEKLKSTRTRVMEWRANCTRSFLPFDSSLELIEVLVPRTAADPIPFLKRKHPPQSKSNTTVSASFLVSQLTNLSLQELKEYDKLMPAIEQSLDDECSILKKIRLSNQQKIKNTKFHDCWYCNEAFDISFGIQCELCLEWYHRQCFLKFKSYNESTEKPITDHHHNYDGSALFYELVEASSKYIGPCCIRSSRPINEKLEELPLDKEAGVVILPIECYYLIAISSRRIQWLEKWNTFAKQIKMLTAKGYESMSLEYENINDIFETLEDLMIEVALLPVKSYGEDVNGFWDCYFLMKHKLTSSRDWSPHKNLIPEKPAASKRKLSPCFKVNSADNSENNHEVIDRCFAYAHPSKPPKVARIIEITNSV</sequence>
<dbReference type="Pfam" id="PF08429">
    <property type="entry name" value="PLU-1"/>
    <property type="match status" value="1"/>
</dbReference>
<evidence type="ECO:0000259" key="17">
    <source>
        <dbReference type="PROSITE" id="PS50016"/>
    </source>
</evidence>
<name>A0ABP1QHL9_9HEXA</name>
<dbReference type="PANTHER" id="PTHR10694">
    <property type="entry name" value="LYSINE-SPECIFIC DEMETHYLASE"/>
    <property type="match status" value="1"/>
</dbReference>
<evidence type="ECO:0000256" key="5">
    <source>
        <dbReference type="ARBA" id="ARBA00022723"/>
    </source>
</evidence>
<dbReference type="PROSITE" id="PS51183">
    <property type="entry name" value="JMJN"/>
    <property type="match status" value="1"/>
</dbReference>
<evidence type="ECO:0000256" key="9">
    <source>
        <dbReference type="ARBA" id="ARBA00022853"/>
    </source>
</evidence>
<dbReference type="SMART" id="SM00501">
    <property type="entry name" value="BRIGHT"/>
    <property type="match status" value="1"/>
</dbReference>
<dbReference type="SMART" id="SM00558">
    <property type="entry name" value="JmjC"/>
    <property type="match status" value="1"/>
</dbReference>
<comment type="similarity">
    <text evidence="3">Belongs to the JARID1 histone demethylase family.</text>
</comment>
<dbReference type="Pfam" id="PF21323">
    <property type="entry name" value="KDM5_C-hel"/>
    <property type="match status" value="1"/>
</dbReference>
<keyword evidence="22" id="KW-1185">Reference proteome</keyword>
<dbReference type="InterPro" id="IPR019787">
    <property type="entry name" value="Znf_PHD-finger"/>
</dbReference>
<evidence type="ECO:0000256" key="15">
    <source>
        <dbReference type="PROSITE-ProRule" id="PRU00146"/>
    </source>
</evidence>
<dbReference type="PROSITE" id="PS51011">
    <property type="entry name" value="ARID"/>
    <property type="match status" value="1"/>
</dbReference>
<evidence type="ECO:0000313" key="22">
    <source>
        <dbReference type="Proteomes" id="UP001642540"/>
    </source>
</evidence>
<evidence type="ECO:0000256" key="13">
    <source>
        <dbReference type="ARBA" id="ARBA00023242"/>
    </source>
</evidence>
<dbReference type="SUPFAM" id="SSF46774">
    <property type="entry name" value="ARID-like"/>
    <property type="match status" value="1"/>
</dbReference>
<feature type="compositionally biased region" description="Basic and acidic residues" evidence="16">
    <location>
        <begin position="706"/>
        <end position="717"/>
    </location>
</feature>
<dbReference type="InterPro" id="IPR003347">
    <property type="entry name" value="JmjC_dom"/>
</dbReference>
<dbReference type="Pfam" id="PF02928">
    <property type="entry name" value="zf-C5HC2"/>
    <property type="match status" value="1"/>
</dbReference>
<dbReference type="InterPro" id="IPR036431">
    <property type="entry name" value="ARID_dom_sf"/>
</dbReference>
<dbReference type="SMART" id="SM00545">
    <property type="entry name" value="JmjN"/>
    <property type="match status" value="1"/>
</dbReference>
<feature type="domain" description="JmjC" evidence="20">
    <location>
        <begin position="365"/>
        <end position="531"/>
    </location>
</feature>
<dbReference type="Pfam" id="PF02373">
    <property type="entry name" value="JmjC"/>
    <property type="match status" value="1"/>
</dbReference>
<keyword evidence="11" id="KW-0560">Oxidoreductase</keyword>
<dbReference type="PANTHER" id="PTHR10694:SF33">
    <property type="entry name" value="LYSINE-SPECIFIC DEMETHYLASE 5"/>
    <property type="match status" value="1"/>
</dbReference>
<dbReference type="SUPFAM" id="SSF51197">
    <property type="entry name" value="Clavaminate synthase-like"/>
    <property type="match status" value="1"/>
</dbReference>
<keyword evidence="9" id="KW-0156">Chromatin regulator</keyword>
<evidence type="ECO:0000256" key="8">
    <source>
        <dbReference type="ARBA" id="ARBA00022833"/>
    </source>
</evidence>
<evidence type="ECO:0000313" key="21">
    <source>
        <dbReference type="EMBL" id="CAL8103665.1"/>
    </source>
</evidence>
<evidence type="ECO:0000256" key="14">
    <source>
        <dbReference type="ARBA" id="ARBA00048734"/>
    </source>
</evidence>
<comment type="cofactor">
    <cofactor evidence="1">
        <name>Fe(2+)</name>
        <dbReference type="ChEBI" id="CHEBI:29033"/>
    </cofactor>
</comment>
<keyword evidence="13" id="KW-0539">Nucleus</keyword>
<evidence type="ECO:0000256" key="6">
    <source>
        <dbReference type="ARBA" id="ARBA00022737"/>
    </source>
</evidence>
<evidence type="ECO:0000256" key="3">
    <source>
        <dbReference type="ARBA" id="ARBA00006801"/>
    </source>
</evidence>
<keyword evidence="12" id="KW-0408">Iron</keyword>
<organism evidence="21 22">
    <name type="scientific">Orchesella dallaii</name>
    <dbReference type="NCBI Taxonomy" id="48710"/>
    <lineage>
        <taxon>Eukaryota</taxon>
        <taxon>Metazoa</taxon>
        <taxon>Ecdysozoa</taxon>
        <taxon>Arthropoda</taxon>
        <taxon>Hexapoda</taxon>
        <taxon>Collembola</taxon>
        <taxon>Entomobryomorpha</taxon>
        <taxon>Entomobryoidea</taxon>
        <taxon>Orchesellidae</taxon>
        <taxon>Orchesellinae</taxon>
        <taxon>Orchesella</taxon>
    </lineage>
</organism>
<dbReference type="PROSITE" id="PS01359">
    <property type="entry name" value="ZF_PHD_1"/>
    <property type="match status" value="1"/>
</dbReference>
<dbReference type="Pfam" id="PF02375">
    <property type="entry name" value="JmjN"/>
    <property type="match status" value="1"/>
</dbReference>
<dbReference type="SMART" id="SM01014">
    <property type="entry name" value="ARID"/>
    <property type="match status" value="1"/>
</dbReference>
<evidence type="ECO:0000256" key="2">
    <source>
        <dbReference type="ARBA" id="ARBA00004123"/>
    </source>
</evidence>
<dbReference type="InterPro" id="IPR001965">
    <property type="entry name" value="Znf_PHD"/>
</dbReference>
<dbReference type="InterPro" id="IPR013637">
    <property type="entry name" value="Lys_sp_deMease-like_dom"/>
</dbReference>
<reference evidence="21 22" key="1">
    <citation type="submission" date="2024-08" db="EMBL/GenBank/DDBJ databases">
        <authorList>
            <person name="Cucini C."/>
            <person name="Frati F."/>
        </authorList>
    </citation>
    <scope>NUCLEOTIDE SEQUENCE [LARGE SCALE GENOMIC DNA]</scope>
</reference>
<evidence type="ECO:0000256" key="4">
    <source>
        <dbReference type="ARBA" id="ARBA00012902"/>
    </source>
</evidence>
<dbReference type="EMBL" id="CAXLJM020000035">
    <property type="protein sequence ID" value="CAL8103665.1"/>
    <property type="molecule type" value="Genomic_DNA"/>
</dbReference>
<evidence type="ECO:0000256" key="16">
    <source>
        <dbReference type="SAM" id="MobiDB-lite"/>
    </source>
</evidence>
<feature type="domain" description="JmjN" evidence="19">
    <location>
        <begin position="32"/>
        <end position="73"/>
    </location>
</feature>
<dbReference type="PROSITE" id="PS51184">
    <property type="entry name" value="JMJC"/>
    <property type="match status" value="1"/>
</dbReference>
<comment type="caution">
    <text evidence="21">The sequence shown here is derived from an EMBL/GenBank/DDBJ whole genome shotgun (WGS) entry which is preliminary data.</text>
</comment>
<dbReference type="InterPro" id="IPR003349">
    <property type="entry name" value="JmjN"/>
</dbReference>
<dbReference type="Gene3D" id="1.10.150.60">
    <property type="entry name" value="ARID DNA-binding domain"/>
    <property type="match status" value="1"/>
</dbReference>
<dbReference type="PROSITE" id="PS50016">
    <property type="entry name" value="ZF_PHD_2"/>
    <property type="match status" value="1"/>
</dbReference>
<dbReference type="EC" id="1.14.11.67" evidence="4"/>
<evidence type="ECO:0000259" key="19">
    <source>
        <dbReference type="PROSITE" id="PS51183"/>
    </source>
</evidence>
<dbReference type="Pfam" id="PF01388">
    <property type="entry name" value="ARID"/>
    <property type="match status" value="1"/>
</dbReference>
<keyword evidence="10" id="KW-0223">Dioxygenase</keyword>
<feature type="region of interest" description="Disordered" evidence="16">
    <location>
        <begin position="705"/>
        <end position="733"/>
    </location>
</feature>
<dbReference type="SMART" id="SM00249">
    <property type="entry name" value="PHD"/>
    <property type="match status" value="2"/>
</dbReference>
<dbReference type="Gene3D" id="3.30.40.10">
    <property type="entry name" value="Zinc/RING finger domain, C3HC4 (zinc finger)"/>
    <property type="match status" value="1"/>
</dbReference>
<gene>
    <name evidence="21" type="ORF">ODALV1_LOCUS11518</name>
</gene>
<evidence type="ECO:0000259" key="18">
    <source>
        <dbReference type="PROSITE" id="PS51011"/>
    </source>
</evidence>
<dbReference type="InterPro" id="IPR048615">
    <property type="entry name" value="KDM5_C-hel"/>
</dbReference>
<proteinExistence type="inferred from homology"/>
<dbReference type="Gene3D" id="2.60.120.650">
    <property type="entry name" value="Cupin"/>
    <property type="match status" value="1"/>
</dbReference>
<dbReference type="InterPro" id="IPR013083">
    <property type="entry name" value="Znf_RING/FYVE/PHD"/>
</dbReference>
<dbReference type="InterPro" id="IPR011011">
    <property type="entry name" value="Znf_FYVE_PHD"/>
</dbReference>
<keyword evidence="6" id="KW-0677">Repeat</keyword>
<keyword evidence="5" id="KW-0479">Metal-binding</keyword>
<comment type="subcellular location">
    <subcellularLocation>
        <location evidence="2">Nucleus</location>
    </subcellularLocation>
</comment>
<feature type="domain" description="PHD-type" evidence="17">
    <location>
        <begin position="228"/>
        <end position="277"/>
    </location>
</feature>
<keyword evidence="7 15" id="KW-0863">Zinc-finger</keyword>
<evidence type="ECO:0000259" key="20">
    <source>
        <dbReference type="PROSITE" id="PS51184"/>
    </source>
</evidence>
<evidence type="ECO:0000256" key="10">
    <source>
        <dbReference type="ARBA" id="ARBA00022964"/>
    </source>
</evidence>
<feature type="domain" description="ARID" evidence="18">
    <location>
        <begin position="97"/>
        <end position="192"/>
    </location>
</feature>
<evidence type="ECO:0000256" key="7">
    <source>
        <dbReference type="ARBA" id="ARBA00022771"/>
    </source>
</evidence>
<dbReference type="Proteomes" id="UP001642540">
    <property type="component" value="Unassembled WGS sequence"/>
</dbReference>
<evidence type="ECO:0000256" key="12">
    <source>
        <dbReference type="ARBA" id="ARBA00023004"/>
    </source>
</evidence>
<dbReference type="SUPFAM" id="SSF57903">
    <property type="entry name" value="FYVE/PHD zinc finger"/>
    <property type="match status" value="2"/>
</dbReference>
<feature type="compositionally biased region" description="Low complexity" evidence="16">
    <location>
        <begin position="718"/>
        <end position="733"/>
    </location>
</feature>
<comment type="catalytic activity">
    <reaction evidence="14">
        <text>N(6),N(6),N(6)-trimethyl-L-lysyl(4)-[histone H3] + 3 2-oxoglutarate + 3 O2 = L-lysyl(4)-[histone H3] + 3 formaldehyde + 3 succinate + 3 CO2</text>
        <dbReference type="Rhea" id="RHEA:60208"/>
        <dbReference type="Rhea" id="RHEA-COMP:15537"/>
        <dbReference type="Rhea" id="RHEA-COMP:15547"/>
        <dbReference type="ChEBI" id="CHEBI:15379"/>
        <dbReference type="ChEBI" id="CHEBI:16526"/>
        <dbReference type="ChEBI" id="CHEBI:16810"/>
        <dbReference type="ChEBI" id="CHEBI:16842"/>
        <dbReference type="ChEBI" id="CHEBI:29969"/>
        <dbReference type="ChEBI" id="CHEBI:30031"/>
        <dbReference type="ChEBI" id="CHEBI:61961"/>
        <dbReference type="EC" id="1.14.11.67"/>
    </reaction>
</comment>
<evidence type="ECO:0000256" key="1">
    <source>
        <dbReference type="ARBA" id="ARBA00001954"/>
    </source>
</evidence>
<accession>A0ABP1QHL9</accession>